<evidence type="ECO:0000313" key="8">
    <source>
        <dbReference type="EMBL" id="OGY33099.1"/>
    </source>
</evidence>
<keyword evidence="2" id="KW-1003">Cell membrane</keyword>
<feature type="transmembrane region" description="Helical" evidence="7">
    <location>
        <begin position="6"/>
        <end position="24"/>
    </location>
</feature>
<protein>
    <submittedName>
        <fullName evidence="8">Prolipoprotein diacylglyceryl transferase</fullName>
    </submittedName>
</protein>
<dbReference type="GO" id="GO:0005886">
    <property type="term" value="C:plasma membrane"/>
    <property type="evidence" value="ECO:0007669"/>
    <property type="project" value="InterPro"/>
</dbReference>
<dbReference type="InterPro" id="IPR001640">
    <property type="entry name" value="Lgt"/>
</dbReference>
<dbReference type="PANTHER" id="PTHR30589:SF0">
    <property type="entry name" value="PHOSPHATIDYLGLYCEROL--PROLIPOPROTEIN DIACYLGLYCERYL TRANSFERASE"/>
    <property type="match status" value="1"/>
</dbReference>
<evidence type="ECO:0000256" key="6">
    <source>
        <dbReference type="ARBA" id="ARBA00023136"/>
    </source>
</evidence>
<evidence type="ECO:0000256" key="2">
    <source>
        <dbReference type="ARBA" id="ARBA00022475"/>
    </source>
</evidence>
<evidence type="ECO:0000256" key="3">
    <source>
        <dbReference type="ARBA" id="ARBA00022679"/>
    </source>
</evidence>
<keyword evidence="4 7" id="KW-0812">Transmembrane</keyword>
<name>A0A1G1WZE6_9BACT</name>
<evidence type="ECO:0000256" key="7">
    <source>
        <dbReference type="SAM" id="Phobius"/>
    </source>
</evidence>
<dbReference type="AlphaFoldDB" id="A0A1G1WZE6"/>
<reference evidence="8 9" key="1">
    <citation type="journal article" date="2016" name="Nat. Commun.">
        <title>Thousands of microbial genomes shed light on interconnected biogeochemical processes in an aquifer system.</title>
        <authorList>
            <person name="Anantharaman K."/>
            <person name="Brown C.T."/>
            <person name="Hug L.A."/>
            <person name="Sharon I."/>
            <person name="Castelle C.J."/>
            <person name="Probst A.J."/>
            <person name="Thomas B.C."/>
            <person name="Singh A."/>
            <person name="Wilkins M.J."/>
            <person name="Karaoz U."/>
            <person name="Brodie E.L."/>
            <person name="Williams K.H."/>
            <person name="Hubbard S.S."/>
            <person name="Banfield J.F."/>
        </authorList>
    </citation>
    <scope>NUCLEOTIDE SEQUENCE [LARGE SCALE GENOMIC DNA]</scope>
</reference>
<feature type="transmembrane region" description="Helical" evidence="7">
    <location>
        <begin position="210"/>
        <end position="227"/>
    </location>
</feature>
<accession>A0A1G1WZE6</accession>
<dbReference type="EMBL" id="MHHR01000033">
    <property type="protein sequence ID" value="OGY33099.1"/>
    <property type="molecule type" value="Genomic_DNA"/>
</dbReference>
<keyword evidence="6 7" id="KW-0472">Membrane</keyword>
<feature type="transmembrane region" description="Helical" evidence="7">
    <location>
        <begin position="36"/>
        <end position="59"/>
    </location>
</feature>
<keyword evidence="3 8" id="KW-0808">Transferase</keyword>
<organism evidence="8 9">
    <name type="scientific">Candidatus Andersenbacteria bacterium RIFCSPHIGHO2_12_FULL_45_11</name>
    <dbReference type="NCBI Taxonomy" id="1797281"/>
    <lineage>
        <taxon>Bacteria</taxon>
        <taxon>Candidatus Anderseniibacteriota</taxon>
    </lineage>
</organism>
<feature type="transmembrane region" description="Helical" evidence="7">
    <location>
        <begin position="142"/>
        <end position="162"/>
    </location>
</feature>
<proteinExistence type="inferred from homology"/>
<gene>
    <name evidence="8" type="ORF">A3D99_01420</name>
</gene>
<feature type="transmembrane region" description="Helical" evidence="7">
    <location>
        <begin position="79"/>
        <end position="99"/>
    </location>
</feature>
<feature type="transmembrane region" description="Helical" evidence="7">
    <location>
        <begin position="247"/>
        <end position="262"/>
    </location>
</feature>
<keyword evidence="5 7" id="KW-1133">Transmembrane helix</keyword>
<feature type="transmembrane region" description="Helical" evidence="7">
    <location>
        <begin position="111"/>
        <end position="130"/>
    </location>
</feature>
<evidence type="ECO:0000313" key="9">
    <source>
        <dbReference type="Proteomes" id="UP000177528"/>
    </source>
</evidence>
<evidence type="ECO:0000256" key="4">
    <source>
        <dbReference type="ARBA" id="ARBA00022692"/>
    </source>
</evidence>
<dbReference type="NCBIfam" id="TIGR00544">
    <property type="entry name" value="lgt"/>
    <property type="match status" value="1"/>
</dbReference>
<evidence type="ECO:0000256" key="5">
    <source>
        <dbReference type="ARBA" id="ARBA00022989"/>
    </source>
</evidence>
<evidence type="ECO:0000256" key="1">
    <source>
        <dbReference type="ARBA" id="ARBA00007150"/>
    </source>
</evidence>
<comment type="caution">
    <text evidence="8">The sequence shown here is derived from an EMBL/GenBank/DDBJ whole genome shotgun (WGS) entry which is preliminary data.</text>
</comment>
<sequence length="267" mass="29745">MIRWYGVMYAVAFWLAWAMLPYLGRKRAFLLSRDQWTAIIAFGALGVVVGGRLGYVMLYDPQYFITNPLEIFKIWHGGMSSHGGFIGAALGVWLAARYFSPSYEGEREGVSILAIADILSVPAALGLALGRIGNITNGEFGLYPFYEAGADILIAAVCYVMLRSSSPLPFREREGVRGSRVAVTPLIRALHKGKANLLPKQEKGATARNGKIFASFLILYSIARFLLEYVRPQEWSYIYGLTRGQAYTIPLLLSGVLLWIYAHKHRI</sequence>
<dbReference type="GO" id="GO:0042158">
    <property type="term" value="P:lipoprotein biosynthetic process"/>
    <property type="evidence" value="ECO:0007669"/>
    <property type="project" value="InterPro"/>
</dbReference>
<dbReference type="Proteomes" id="UP000177528">
    <property type="component" value="Unassembled WGS sequence"/>
</dbReference>
<keyword evidence="8" id="KW-0449">Lipoprotein</keyword>
<dbReference type="PANTHER" id="PTHR30589">
    <property type="entry name" value="PROLIPOPROTEIN DIACYLGLYCERYL TRANSFERASE"/>
    <property type="match status" value="1"/>
</dbReference>
<dbReference type="GO" id="GO:0008961">
    <property type="term" value="F:phosphatidylglycerol-prolipoprotein diacylglyceryl transferase activity"/>
    <property type="evidence" value="ECO:0007669"/>
    <property type="project" value="InterPro"/>
</dbReference>
<dbReference type="Pfam" id="PF01790">
    <property type="entry name" value="LGT"/>
    <property type="match status" value="1"/>
</dbReference>
<comment type="similarity">
    <text evidence="1">Belongs to the Lgt family.</text>
</comment>